<dbReference type="Proteomes" id="UP001178508">
    <property type="component" value="Chromosome 17"/>
</dbReference>
<feature type="non-terminal residue" evidence="1">
    <location>
        <position position="66"/>
    </location>
</feature>
<reference evidence="1" key="1">
    <citation type="submission" date="2023-08" db="EMBL/GenBank/DDBJ databases">
        <authorList>
            <person name="Alioto T."/>
            <person name="Alioto T."/>
            <person name="Gomez Garrido J."/>
        </authorList>
    </citation>
    <scope>NUCLEOTIDE SEQUENCE</scope>
</reference>
<dbReference type="AlphaFoldDB" id="A0AAV1GUQ6"/>
<accession>A0AAV1GUQ6</accession>
<sequence length="66" mass="6787">MANEETEQSSVGRYESLTCGLMQGGGVNGAEPCCASSFLPAAFSFSSLNALLAVVTESVRSLTDGH</sequence>
<proteinExistence type="predicted"/>
<name>A0AAV1GUQ6_XYRNO</name>
<evidence type="ECO:0000313" key="1">
    <source>
        <dbReference type="EMBL" id="CAJ1077542.1"/>
    </source>
</evidence>
<keyword evidence="2" id="KW-1185">Reference proteome</keyword>
<protein>
    <submittedName>
        <fullName evidence="1">Uncharacterized protein</fullName>
    </submittedName>
</protein>
<organism evidence="1 2">
    <name type="scientific">Xyrichtys novacula</name>
    <name type="common">Pearly razorfish</name>
    <name type="synonym">Hemipteronotus novacula</name>
    <dbReference type="NCBI Taxonomy" id="13765"/>
    <lineage>
        <taxon>Eukaryota</taxon>
        <taxon>Metazoa</taxon>
        <taxon>Chordata</taxon>
        <taxon>Craniata</taxon>
        <taxon>Vertebrata</taxon>
        <taxon>Euteleostomi</taxon>
        <taxon>Actinopterygii</taxon>
        <taxon>Neopterygii</taxon>
        <taxon>Teleostei</taxon>
        <taxon>Neoteleostei</taxon>
        <taxon>Acanthomorphata</taxon>
        <taxon>Eupercaria</taxon>
        <taxon>Labriformes</taxon>
        <taxon>Labridae</taxon>
        <taxon>Xyrichtys</taxon>
    </lineage>
</organism>
<dbReference type="EMBL" id="OY660880">
    <property type="protein sequence ID" value="CAJ1077542.1"/>
    <property type="molecule type" value="Genomic_DNA"/>
</dbReference>
<gene>
    <name evidence="1" type="ORF">XNOV1_A020414</name>
</gene>
<evidence type="ECO:0000313" key="2">
    <source>
        <dbReference type="Proteomes" id="UP001178508"/>
    </source>
</evidence>